<feature type="compositionally biased region" description="Basic and acidic residues" evidence="1">
    <location>
        <begin position="1906"/>
        <end position="1919"/>
    </location>
</feature>
<feature type="compositionally biased region" description="Basic and acidic residues" evidence="1">
    <location>
        <begin position="3449"/>
        <end position="3476"/>
    </location>
</feature>
<gene>
    <name evidence="2" type="ORF">PCOAH_00006030</name>
</gene>
<dbReference type="Proteomes" id="UP000092716">
    <property type="component" value="Chromosome 3"/>
</dbReference>
<feature type="compositionally biased region" description="Polar residues" evidence="1">
    <location>
        <begin position="1467"/>
        <end position="1484"/>
    </location>
</feature>
<feature type="compositionally biased region" description="Polar residues" evidence="1">
    <location>
        <begin position="1857"/>
        <end position="1866"/>
    </location>
</feature>
<reference evidence="3" key="1">
    <citation type="submission" date="2016-06" db="EMBL/GenBank/DDBJ databases">
        <title>First high quality genome sequence of Plasmodium coatneyi using continuous long reads from single molecule, real-time sequencing.</title>
        <authorList>
            <person name="Chien J.-T."/>
            <person name="Pakala S.B."/>
            <person name="Geraldo J.A."/>
            <person name="Lapp S.A."/>
            <person name="Barnwell J.W."/>
            <person name="Kissinger J.C."/>
            <person name="Galinski M.R."/>
            <person name="Humphrey J.C."/>
        </authorList>
    </citation>
    <scope>NUCLEOTIDE SEQUENCE [LARGE SCALE GENOMIC DNA]</scope>
    <source>
        <strain evidence="3">Hackeri</strain>
    </source>
</reference>
<feature type="region of interest" description="Disordered" evidence="1">
    <location>
        <begin position="1275"/>
        <end position="1355"/>
    </location>
</feature>
<feature type="compositionally biased region" description="Polar residues" evidence="1">
    <location>
        <begin position="1282"/>
        <end position="1294"/>
    </location>
</feature>
<feature type="compositionally biased region" description="Polar residues" evidence="1">
    <location>
        <begin position="2908"/>
        <end position="2926"/>
    </location>
</feature>
<feature type="region of interest" description="Disordered" evidence="1">
    <location>
        <begin position="1611"/>
        <end position="1630"/>
    </location>
</feature>
<feature type="region of interest" description="Disordered" evidence="1">
    <location>
        <begin position="1846"/>
        <end position="2024"/>
    </location>
</feature>
<proteinExistence type="predicted"/>
<dbReference type="VEuPathDB" id="PlasmoDB:PCOAH_00006030"/>
<dbReference type="KEGG" id="pcot:PCOAH_00006030"/>
<protein>
    <submittedName>
        <fullName evidence="2">Uncharacterized protein</fullName>
    </submittedName>
</protein>
<feature type="region of interest" description="Disordered" evidence="1">
    <location>
        <begin position="2790"/>
        <end position="2810"/>
    </location>
</feature>
<sequence>MEKSLQDFLIEKRNVTQNGVPNMVLSISPNATPSITQEQFNMIMCSIKRKDKNDQLQTAPQMEAQQNVENYYPIMDEEHGMHNHTGMNYIENKIVRSGDALEKTHFPLYVQTYPKENQLHAAQNNVIHPLQELLPPTPLQSNIRTKQLNKKSDHCYCSVGDDVGVNSPSDQGNNLIMMHGKNKVDFISPHADVQRMKNPQVGHVQNYFDQSSTNYSAIQLEHFHKTHKLNHCNNQMENGAKEEVHFGVVNGDFLPSVRSFIVDGVPKIDHVMNHNQGEINIGSGADTDPRKGVERSFCTNTHADGAMTNNLGGSPPSRLFNHARNNANDYDTTHPEINFMNEKEQEVLNEGTMPTDELTSNIHLDPPQDHHKNRDLLNIQNVCNLNRDKTVIQRCDSRVSNQPNNEDRHTNRNYKNVFPEQEGNIFGIYSNCSLVRRENIPVYGGGVEGASEMEQTHQVIHTNNPPTRKEITHPNEMIIPNQQPTNCVIHQSCEKMPHLNNPGKQISLQNAMSLLDDYISKTKINKMLLPSRESSSGGINVQTEMNTPAGTIQNELSQGRYVNPNWSEQPFVHNNNQVNKSNHLNGIDMEKVGRDLHRDDFPLVDKGTNIPHDTLLRFGSAKYRDLHNRIDESKGDKCIGSLNVNTAGIGNCANNVINGGETTYGKKFEAYTNANITTMGNILTQKSCTVTANTEFEPHCNEDHLVTNIDLRNDKQNNSIVSTMEDKSKWLVSLCRRTNNFNVGNSITLNEHVMSTSRLLNQNDKTKLLSGGRVQTGDIPCSHSEEGGGMLLDEVNRIGAFSPEGYFLDSTQERGNSSHIESNGNNYVPMVIPHHAASNPANFLSSANKSKEGMAPLSLMLQQNKQHSICHSVQLNQGEEHHTRCTSNGPPHHHNHSNGNHSLDIFTNNSANYAIEKMGKKALPFDAPMCNMDNSKQVNLLNPIKQIMQPMTVFQFDHHGGACNGTIWRELLGFRRGAMDLAVDSPIGNITGGGAYPSDGKNDNHYDDYHGEGYTSGYPERHTDTRRTTVGDVPPGSKLEIIIQNIRYYSNKIFNDVFMNNDALKKKKLTELNLYLAKLRLKNYQDFFFNLNKFYEMFLLLLNANYVHKFNSSILYSICVVAKNLLFLLHLGVYILHVIKTCLYCVVKLILIKPISISDKAWFFLLNLYKSLFEKLYQYFKSDLLLGEYKGECRDLHTYDDNSLAILLPFINAFNETILEYAKIRIISRNKKKEELIAFPLYESLKPFFFVNTNYPDEVDITEEDEVEVEDLPLEGAGEGTGYTTRSGQATNAPHTECPENRGNLKQLNQTATETTDEASEQTTSLKKTSIPGATVPKRKNSDSQKGNHYCSDQQSGKVDSVATFYSKKKEENDELAVCIRNNILCCVHVLIKMFSHIYINDWDKILYYYNENRKKWIPIFLTLTMNDQNQKIRTNSILCLKYLFDCKQLKYWFLLKEGSYTNAPPGSHISDQVNSQVSYPTGRTRSHEETSPVEYPHNRTNNLTKQIPNGSTTKEIIQLNKHNQSAPIKGDNYLPPSNTPFGKNSYNSAGYTNPSFPDKQTKQNIQMGKEHHPVPFLNDINHIMKREAEIGTNARSSRGSLEGENQMQTYGEVRPDNPVGRSSNCGIPNHRQEYSYERYAKEQSNEKANYCSARKAATEQIIVKLLTQFTKLITRTYMVNRESNFYTPTDRLNICRFFLRVSQSVLIPKYKNLLKNILKFFFFYLLKYLIYFNHGDVFHFCVKKLLHKDGTSKRNRKTEGNTPFGYSLFPYIEQFTERERKATQFCSSNVVCSQTNNNVHLNRHRSEFFHTKQLSDNDFYPHDYLDEDERVFSSLNNYLNNLRDTEEHEESDVQEGEQSPNQRWDQSGGDPTCTGKGLPIHHHRMTHLSLADQEESAKKPKRKSKADMKKEKEERKNTESNNEDGEENPPNDSNKDITGYDKSEENTFEQAEELSPSHVHSNDMDKNGASANPPDGRTDMDTTPDALQLKNKKKEEEEEGEDDDENDEEDGDEEEESTKGSVCSCKPANIIDSTKKIKKVGKKRNDNDLSYLYKHIDKINKQLLSSEDYDLLISILYSNDYSRGSKYITTITVIINIFSVLLCNYNDEIFRFLCTNIYGQNMNRTLNGYNIYCHHAPHNQLYDISFAQLIYFMLIFLYKIFYQPCTDGIDIWLENGNQLVGDKGWKEVIPRGEPNPGDANPLEETEQCQEKENINLYNNSDQEYSLRGHPNRTDRSNANLRSYRYEKKYVNNSYNDLYDNYIISYMQQENNDTNQLNNFLNRNNLMPNLIPYDIQIFKNIFLVFQKTLKHYLFCYMHCWNDVRTLLEYFLQSENVHIKIISIKIVIDIFTFINSYYEVNCSEYELPTYRQKDEYKNDGIFNNTASRGNVWDNCMGEHMLSPQLGGTEELPPCDQLCRKNRSDVGSFKTGLRHSVQRSPCGSVHSRIASAKGVRHVIPDWNTSIGNTSNCFLSPPKGSPTRSASKHTLDHVQKEVPPEGNTNGTPDQHQIEATQMSKKKQFVQLVESDMIELFRKYILIHIHNINKIHNDITNRRSKLKHIFLNTIICISHLSYTGFKILTVDDIQRLAKLVSSCVHSIKCNIITALSKYIIKYIFTFNKKFIQNYEKRINLLHINSTNVYYNNILTTAAGVSVSTGGVTPAHSGITHAAKNESLQNALQKNIKSNAHSVDTFERKCKTNMCTSVTTGGVTSPQVNGTPTNIFIHSTQTNTGSERVSGSCKVCPVLIEEEAKISNNHGNTSPHDDNYTHQGWRDKKDLFENVARTPTRSTIYNPEQVPNHNNSRRSSNSNMGRMARELRQVGTHSACTIMEKLKESVQYEHSSDVTPYSRDTTTSANIGVLNAISEKERKAQPKQQQRKENPVRCISIADSTFKCSLGKPMLEERTSRMSNPGGSNEDQMTKNNPPKLTCTKKEVDGKDTELFPNSSLTKMATNTRNVNKDKMRKLCGLLKRQNRRGGPQMDALKKHENRQREMTNQVNEMNTQRNDKQVLLPPNGEIVQPKKNTEQVTEPGRTRDTCLINSLHVYEKDQGDETPSNDSQGRQRNDAYLLEKQRNERKLFELYYIYIYIIIHIIKFYNDSFVDLKYYTYNCICEIASSYVPFYFTQNSIKTFSYYSNYNSEENKDINKFISFINGIRLSSDVDGLKLFRLRGDTVTGELVHCNEHIHTSVADSFFHKGVTCFTSSSNNTTASSTCTTGRGAPCRDFPTDAGSIPTPGNHPNGITNHNEEKLHDQFSNNIYLISYIEYIYILLLIIRENKNVEKDRAICCIIRYVGFICKNVNFFLFNSISLLPSTFLLKYFMYLNNLVEKKGLLGGGLSTVGRRCSRGSSHGAANTGVVANGEDASKGKRNLSRRSTDALVTCHLQKSNSEMKSTQKCKLYHLFLNVYVKYEYNFEDNFFSCTDSAAKLEGSDGEKEISTKMASSNEDPPQKGDSREGGRRKENKKEQPSQEKPDRTQNISGHAPQEVLNPEHLFQGYSDQREENVHTDPIVLEIKDIFHSSRGKSNPPINKANNNVDAKIILYLLSIVKDHIKNKITWNVLYAFKLIYNNFSFFLAHNFAELHSQILDHLISTLRYTNVYKIKILSSLALIHIPLYYNIDKVKLKELWDTLVTNIFYLDLIFVSDKSNSKQFLCYYEKGINYLTISKKTEYKYKCTLRVNICELLYMCIYRSYVHANINADIVFHNRKVNCFEAFKNYTHIFNINNDVHIYNLTHIFNNHVTYYSFYNNAVSPGRKLPTGTSGGAAIPPNGTVARDSSHSMELRTTSAVRLRHSRSHLEDRRNQVGRTLKKQVEEVELNHHDTFQLQLFLNNHFDKYHFVYKNLLGTGKNPIFQILFQKLHEEIKLSLKRFLEKRKLTSLESPRGVTT</sequence>
<dbReference type="GeneID" id="30907326"/>
<feature type="compositionally biased region" description="Basic and acidic residues" evidence="1">
    <location>
        <begin position="2486"/>
        <end position="2496"/>
    </location>
</feature>
<feature type="region of interest" description="Disordered" evidence="1">
    <location>
        <begin position="3433"/>
        <end position="3486"/>
    </location>
</feature>
<feature type="compositionally biased region" description="Acidic residues" evidence="1">
    <location>
        <begin position="1997"/>
        <end position="2017"/>
    </location>
</feature>
<feature type="compositionally biased region" description="Polar residues" evidence="1">
    <location>
        <begin position="2790"/>
        <end position="2800"/>
    </location>
</feature>
<feature type="compositionally biased region" description="Polar residues" evidence="1">
    <location>
        <begin position="1499"/>
        <end position="1510"/>
    </location>
</feature>
<dbReference type="EMBL" id="CP016241">
    <property type="protein sequence ID" value="ANQ06213.1"/>
    <property type="molecule type" value="Genomic_DNA"/>
</dbReference>
<feature type="region of interest" description="Disordered" evidence="1">
    <location>
        <begin position="2472"/>
        <end position="2507"/>
    </location>
</feature>
<organism evidence="2 3">
    <name type="scientific">Plasmodium coatneyi</name>
    <dbReference type="NCBI Taxonomy" id="208452"/>
    <lineage>
        <taxon>Eukaryota</taxon>
        <taxon>Sar</taxon>
        <taxon>Alveolata</taxon>
        <taxon>Apicomplexa</taxon>
        <taxon>Aconoidasida</taxon>
        <taxon>Haemosporida</taxon>
        <taxon>Plasmodiidae</taxon>
        <taxon>Plasmodium</taxon>
    </lineage>
</organism>
<feature type="compositionally biased region" description="Polar residues" evidence="1">
    <location>
        <begin position="1344"/>
        <end position="1355"/>
    </location>
</feature>
<feature type="region of interest" description="Disordered" evidence="1">
    <location>
        <begin position="2905"/>
        <end position="2932"/>
    </location>
</feature>
<feature type="region of interest" description="Disordered" evidence="1">
    <location>
        <begin position="3348"/>
        <end position="3373"/>
    </location>
</feature>
<evidence type="ECO:0000313" key="2">
    <source>
        <dbReference type="EMBL" id="ANQ06213.1"/>
    </source>
</evidence>
<feature type="compositionally biased region" description="Polar residues" evidence="1">
    <location>
        <begin position="1304"/>
        <end position="1314"/>
    </location>
</feature>
<feature type="region of interest" description="Disordered" evidence="1">
    <location>
        <begin position="1467"/>
        <end position="1510"/>
    </location>
</feature>
<feature type="region of interest" description="Disordered" evidence="1">
    <location>
        <begin position="880"/>
        <end position="900"/>
    </location>
</feature>
<accession>A0A1B1DTW7</accession>
<name>A0A1B1DTW7_9APIC</name>
<evidence type="ECO:0000313" key="3">
    <source>
        <dbReference type="Proteomes" id="UP000092716"/>
    </source>
</evidence>
<feature type="region of interest" description="Disordered" evidence="1">
    <location>
        <begin position="3014"/>
        <end position="3033"/>
    </location>
</feature>
<dbReference type="OrthoDB" id="386592at2759"/>
<feature type="compositionally biased region" description="Basic and acidic residues" evidence="1">
    <location>
        <begin position="1934"/>
        <end position="1946"/>
    </location>
</feature>
<dbReference type="RefSeq" id="XP_019912908.1">
    <property type="nucleotide sequence ID" value="XM_020057414.1"/>
</dbReference>
<keyword evidence="3" id="KW-1185">Reference proteome</keyword>
<evidence type="ECO:0000256" key="1">
    <source>
        <dbReference type="SAM" id="MobiDB-lite"/>
    </source>
</evidence>